<evidence type="ECO:0000256" key="3">
    <source>
        <dbReference type="ARBA" id="ARBA00022676"/>
    </source>
</evidence>
<accession>A0A2N3YIB2</accession>
<dbReference type="PANTHER" id="PTHR43179">
    <property type="entry name" value="RHAMNOSYLTRANSFERASE WBBL"/>
    <property type="match status" value="1"/>
</dbReference>
<sequence>MTGLPDGTPRVAVVTIAHGRHDHLRGQRWGLARQTRVPDLHVVVAMDDPGLTAVLADTPVAALEDHVVPVPVAGGRLPLARARNVGVAAALERGAEVVVLLDVDCIPGPDLVARYTEVLAPRLGRHVGFPVVACGEVRYLDAPTTAVAEDARSWAALDAGSAPHRARPALPAGAVQRSHDTRLFWSLCFAVTAQDWARIGGFDEGYVGYGAEDTDFGQRLEAAYGALLWLGGATAYHQDHGDGGLPVRHVRDIVENGARFAARWGWWPMRGWLDAFEDLGLVTVDAERGYVLTSERRDAP</sequence>
<evidence type="ECO:0000256" key="1">
    <source>
        <dbReference type="ARBA" id="ARBA00004776"/>
    </source>
</evidence>
<protein>
    <submittedName>
        <fullName evidence="6">GT2 family glycosyltransferase</fullName>
    </submittedName>
</protein>
<evidence type="ECO:0000256" key="2">
    <source>
        <dbReference type="ARBA" id="ARBA00006739"/>
    </source>
</evidence>
<comment type="caution">
    <text evidence="6">The sequence shown here is derived from an EMBL/GenBank/DDBJ whole genome shotgun (WGS) entry which is preliminary data.</text>
</comment>
<dbReference type="InterPro" id="IPR027791">
    <property type="entry name" value="Galactosyl_T_C"/>
</dbReference>
<evidence type="ECO:0000259" key="5">
    <source>
        <dbReference type="Pfam" id="PF02709"/>
    </source>
</evidence>
<evidence type="ECO:0000313" key="7">
    <source>
        <dbReference type="Proteomes" id="UP000233781"/>
    </source>
</evidence>
<dbReference type="SUPFAM" id="SSF53448">
    <property type="entry name" value="Nucleotide-diphospho-sugar transferases"/>
    <property type="match status" value="1"/>
</dbReference>
<evidence type="ECO:0000256" key="4">
    <source>
        <dbReference type="ARBA" id="ARBA00022679"/>
    </source>
</evidence>
<name>A0A2N3YIB2_9MICO</name>
<comment type="pathway">
    <text evidence="1">Cell wall biogenesis; cell wall polysaccharide biosynthesis.</text>
</comment>
<dbReference type="RefSeq" id="WP_101395105.1">
    <property type="nucleotide sequence ID" value="NZ_PJNE01000001.1"/>
</dbReference>
<dbReference type="Pfam" id="PF02709">
    <property type="entry name" value="Glyco_transf_7C"/>
    <property type="match status" value="1"/>
</dbReference>
<dbReference type="Gene3D" id="3.90.550.10">
    <property type="entry name" value="Spore Coat Polysaccharide Biosynthesis Protein SpsA, Chain A"/>
    <property type="match status" value="1"/>
</dbReference>
<dbReference type="InterPro" id="IPR029044">
    <property type="entry name" value="Nucleotide-diphossugar_trans"/>
</dbReference>
<dbReference type="PANTHER" id="PTHR43179:SF12">
    <property type="entry name" value="GALACTOFURANOSYLTRANSFERASE GLFT2"/>
    <property type="match status" value="1"/>
</dbReference>
<proteinExistence type="inferred from homology"/>
<dbReference type="AlphaFoldDB" id="A0A2N3YIB2"/>
<reference evidence="6 7" key="1">
    <citation type="submission" date="2017-12" db="EMBL/GenBank/DDBJ databases">
        <title>Sequencing the genomes of 1000 Actinobacteria strains.</title>
        <authorList>
            <person name="Klenk H.-P."/>
        </authorList>
    </citation>
    <scope>NUCLEOTIDE SEQUENCE [LARGE SCALE GENOMIC DNA]</scope>
    <source>
        <strain evidence="6 7">DSM 12806</strain>
    </source>
</reference>
<dbReference type="Proteomes" id="UP000233781">
    <property type="component" value="Unassembled WGS sequence"/>
</dbReference>
<keyword evidence="3" id="KW-0328">Glycosyltransferase</keyword>
<dbReference type="OrthoDB" id="6653642at2"/>
<organism evidence="6 7">
    <name type="scientific">Phycicoccus duodecadis</name>
    <dbReference type="NCBI Taxonomy" id="173053"/>
    <lineage>
        <taxon>Bacteria</taxon>
        <taxon>Bacillati</taxon>
        <taxon>Actinomycetota</taxon>
        <taxon>Actinomycetes</taxon>
        <taxon>Micrococcales</taxon>
        <taxon>Intrasporangiaceae</taxon>
        <taxon>Phycicoccus</taxon>
    </lineage>
</organism>
<keyword evidence="7" id="KW-1185">Reference proteome</keyword>
<gene>
    <name evidence="6" type="ORF">ATL31_1372</name>
</gene>
<keyword evidence="4 6" id="KW-0808">Transferase</keyword>
<dbReference type="GO" id="GO:0016757">
    <property type="term" value="F:glycosyltransferase activity"/>
    <property type="evidence" value="ECO:0007669"/>
    <property type="project" value="UniProtKB-KW"/>
</dbReference>
<feature type="domain" description="Galactosyltransferase C-terminal" evidence="5">
    <location>
        <begin position="184"/>
        <end position="223"/>
    </location>
</feature>
<evidence type="ECO:0000313" key="6">
    <source>
        <dbReference type="EMBL" id="PKW26558.1"/>
    </source>
</evidence>
<comment type="similarity">
    <text evidence="2">Belongs to the glycosyltransferase 2 family.</text>
</comment>
<dbReference type="EMBL" id="PJNE01000001">
    <property type="protein sequence ID" value="PKW26558.1"/>
    <property type="molecule type" value="Genomic_DNA"/>
</dbReference>